<dbReference type="OrthoDB" id="2679444at2"/>
<accession>A0A3Q8S4I7</accession>
<protein>
    <submittedName>
        <fullName evidence="2">Uncharacterized protein</fullName>
    </submittedName>
</protein>
<keyword evidence="1" id="KW-1133">Transmembrane helix</keyword>
<dbReference type="AlphaFoldDB" id="A0A3Q8S4I7"/>
<feature type="transmembrane region" description="Helical" evidence="1">
    <location>
        <begin position="14"/>
        <end position="41"/>
    </location>
</feature>
<name>A0A3Q8S4I7_9BACL</name>
<gene>
    <name evidence="2" type="ORF">EIM92_08820</name>
</gene>
<dbReference type="EMBL" id="CP034248">
    <property type="protein sequence ID" value="AZK46267.1"/>
    <property type="molecule type" value="Genomic_DNA"/>
</dbReference>
<dbReference type="RefSeq" id="WP_125082332.1">
    <property type="nucleotide sequence ID" value="NZ_CP034248.1"/>
</dbReference>
<keyword evidence="1" id="KW-0812">Transmembrane</keyword>
<reference evidence="2 3" key="1">
    <citation type="submission" date="2018-11" db="EMBL/GenBank/DDBJ databases">
        <title>Genome sequencing of Paenibacillus lentus DSM25539(T).</title>
        <authorList>
            <person name="Kook J.-K."/>
            <person name="Park S.-N."/>
            <person name="Lim Y.K."/>
        </authorList>
    </citation>
    <scope>NUCLEOTIDE SEQUENCE [LARGE SCALE GENOMIC DNA]</scope>
    <source>
        <strain evidence="2 3">DSM 25539</strain>
    </source>
</reference>
<dbReference type="Proteomes" id="UP000273145">
    <property type="component" value="Chromosome"/>
</dbReference>
<proteinExistence type="predicted"/>
<dbReference type="KEGG" id="plen:EIM92_08820"/>
<feature type="transmembrane region" description="Helical" evidence="1">
    <location>
        <begin position="48"/>
        <end position="68"/>
    </location>
</feature>
<organism evidence="2 3">
    <name type="scientific">Paenibacillus lentus</name>
    <dbReference type="NCBI Taxonomy" id="1338368"/>
    <lineage>
        <taxon>Bacteria</taxon>
        <taxon>Bacillati</taxon>
        <taxon>Bacillota</taxon>
        <taxon>Bacilli</taxon>
        <taxon>Bacillales</taxon>
        <taxon>Paenibacillaceae</taxon>
        <taxon>Paenibacillus</taxon>
    </lineage>
</organism>
<evidence type="ECO:0000313" key="3">
    <source>
        <dbReference type="Proteomes" id="UP000273145"/>
    </source>
</evidence>
<keyword evidence="3" id="KW-1185">Reference proteome</keyword>
<evidence type="ECO:0000313" key="2">
    <source>
        <dbReference type="EMBL" id="AZK46267.1"/>
    </source>
</evidence>
<sequence>MNTDHSFTASLFEVLYWIAMISMSLVLIAITVGVFAIGINFIKNSRKLLGSGSILFSIIATAMIILMLQKQFF</sequence>
<keyword evidence="1" id="KW-0472">Membrane</keyword>
<evidence type="ECO:0000256" key="1">
    <source>
        <dbReference type="SAM" id="Phobius"/>
    </source>
</evidence>